<sequence length="74" mass="8347">MNWATICASCIQLLIAAEWTSLRVPSFDALKDAPTAPVIFDGRNLYDPKVIARHRVEYRSIARMAAEGLERRAE</sequence>
<dbReference type="Gene3D" id="3.40.50.720">
    <property type="entry name" value="NAD(P)-binding Rossmann-like Domain"/>
    <property type="match status" value="1"/>
</dbReference>
<dbReference type="Proteomes" id="UP001152604">
    <property type="component" value="Unassembled WGS sequence"/>
</dbReference>
<evidence type="ECO:0008006" key="3">
    <source>
        <dbReference type="Google" id="ProtNLM"/>
    </source>
</evidence>
<comment type="caution">
    <text evidence="1">The sequence shown here is derived from an EMBL/GenBank/DDBJ whole genome shotgun (WGS) entry which is preliminary data.</text>
</comment>
<evidence type="ECO:0000313" key="2">
    <source>
        <dbReference type="Proteomes" id="UP001152604"/>
    </source>
</evidence>
<proteinExistence type="predicted"/>
<organism evidence="1 2">
    <name type="scientific">Mesorhizobium ventifaucium</name>
    <dbReference type="NCBI Taxonomy" id="666020"/>
    <lineage>
        <taxon>Bacteria</taxon>
        <taxon>Pseudomonadati</taxon>
        <taxon>Pseudomonadota</taxon>
        <taxon>Alphaproteobacteria</taxon>
        <taxon>Hyphomicrobiales</taxon>
        <taxon>Phyllobacteriaceae</taxon>
        <taxon>Mesorhizobium</taxon>
    </lineage>
</organism>
<gene>
    <name evidence="1" type="ORF">MES4922_190296</name>
</gene>
<dbReference type="EMBL" id="CAKXZS010000011">
    <property type="protein sequence ID" value="CAH2397562.1"/>
    <property type="molecule type" value="Genomic_DNA"/>
</dbReference>
<reference evidence="1" key="1">
    <citation type="submission" date="2022-03" db="EMBL/GenBank/DDBJ databases">
        <authorList>
            <person name="Brunel B."/>
        </authorList>
    </citation>
    <scope>NUCLEOTIDE SEQUENCE</scope>
    <source>
        <strain evidence="1">STM4922sample</strain>
    </source>
</reference>
<keyword evidence="2" id="KW-1185">Reference proteome</keyword>
<accession>A0ABM9DLQ0</accession>
<protein>
    <recommendedName>
        <fullName evidence="3">UDP-glucose 6-dehydrogenase</fullName>
    </recommendedName>
</protein>
<name>A0ABM9DLQ0_9HYPH</name>
<evidence type="ECO:0000313" key="1">
    <source>
        <dbReference type="EMBL" id="CAH2397562.1"/>
    </source>
</evidence>